<evidence type="ECO:0008006" key="4">
    <source>
        <dbReference type="Google" id="ProtNLM"/>
    </source>
</evidence>
<proteinExistence type="predicted"/>
<reference evidence="2" key="1">
    <citation type="journal article" date="2020" name="Stud. Mycol.">
        <title>101 Dothideomycetes genomes: a test case for predicting lifestyles and emergence of pathogens.</title>
        <authorList>
            <person name="Haridas S."/>
            <person name="Albert R."/>
            <person name="Binder M."/>
            <person name="Bloem J."/>
            <person name="Labutti K."/>
            <person name="Salamov A."/>
            <person name="Andreopoulos B."/>
            <person name="Baker S."/>
            <person name="Barry K."/>
            <person name="Bills G."/>
            <person name="Bluhm B."/>
            <person name="Cannon C."/>
            <person name="Castanera R."/>
            <person name="Culley D."/>
            <person name="Daum C."/>
            <person name="Ezra D."/>
            <person name="Gonzalez J."/>
            <person name="Henrissat B."/>
            <person name="Kuo A."/>
            <person name="Liang C."/>
            <person name="Lipzen A."/>
            <person name="Lutzoni F."/>
            <person name="Magnuson J."/>
            <person name="Mondo S."/>
            <person name="Nolan M."/>
            <person name="Ohm R."/>
            <person name="Pangilinan J."/>
            <person name="Park H.-J."/>
            <person name="Ramirez L."/>
            <person name="Alfaro M."/>
            <person name="Sun H."/>
            <person name="Tritt A."/>
            <person name="Yoshinaga Y."/>
            <person name="Zwiers L.-H."/>
            <person name="Turgeon B."/>
            <person name="Goodwin S."/>
            <person name="Spatafora J."/>
            <person name="Crous P."/>
            <person name="Grigoriev I."/>
        </authorList>
    </citation>
    <scope>NUCLEOTIDE SEQUENCE</scope>
    <source>
        <strain evidence="2">CBS 207.26</strain>
    </source>
</reference>
<dbReference type="InterPro" id="IPR027417">
    <property type="entry name" value="P-loop_NTPase"/>
</dbReference>
<dbReference type="SUPFAM" id="SSF52540">
    <property type="entry name" value="P-loop containing nucleoside triphosphate hydrolases"/>
    <property type="match status" value="1"/>
</dbReference>
<evidence type="ECO:0000313" key="2">
    <source>
        <dbReference type="EMBL" id="KAF2176317.1"/>
    </source>
</evidence>
<gene>
    <name evidence="2" type="ORF">K469DRAFT_760440</name>
</gene>
<name>A0A6A6DA30_9PEZI</name>
<sequence length="240" mass="26723">MVFQSYTPKPITDIFTADTDIDHRKCRRAVPVRAFALGLGRTGTASLKELGFTDIYHMVSASDILAAKYENEGDHCQVVCDWPAVAFAKELIEAYPEAKVILATRDVDSWHASMIKTFVAQWDWGSRLISAHVSKVRGLFHDYYAEVRSIVPAENRLEYCVGQGVGPLCEFLEVPVLEGTSFPHTNDTDCFVDRCRARNRAQTYNILPRGFVMGGGILAALFSASLTFHRVGTRLSGLRT</sequence>
<dbReference type="Gene3D" id="3.40.50.300">
    <property type="entry name" value="P-loop containing nucleotide triphosphate hydrolases"/>
    <property type="match status" value="1"/>
</dbReference>
<dbReference type="EMBL" id="ML994710">
    <property type="protein sequence ID" value="KAF2176317.1"/>
    <property type="molecule type" value="Genomic_DNA"/>
</dbReference>
<keyword evidence="1" id="KW-0472">Membrane</keyword>
<evidence type="ECO:0000313" key="3">
    <source>
        <dbReference type="Proteomes" id="UP000800200"/>
    </source>
</evidence>
<dbReference type="OrthoDB" id="408152at2759"/>
<keyword evidence="1" id="KW-0812">Transmembrane</keyword>
<dbReference type="PANTHER" id="PTHR36978:SF4">
    <property type="entry name" value="P-LOOP CONTAINING NUCLEOSIDE TRIPHOSPHATE HYDROLASE PROTEIN"/>
    <property type="match status" value="1"/>
</dbReference>
<keyword evidence="3" id="KW-1185">Reference proteome</keyword>
<dbReference type="Proteomes" id="UP000800200">
    <property type="component" value="Unassembled WGS sequence"/>
</dbReference>
<feature type="transmembrane region" description="Helical" evidence="1">
    <location>
        <begin position="206"/>
        <end position="228"/>
    </location>
</feature>
<keyword evidence="1" id="KW-1133">Transmembrane helix</keyword>
<organism evidence="2 3">
    <name type="scientific">Zopfia rhizophila CBS 207.26</name>
    <dbReference type="NCBI Taxonomy" id="1314779"/>
    <lineage>
        <taxon>Eukaryota</taxon>
        <taxon>Fungi</taxon>
        <taxon>Dikarya</taxon>
        <taxon>Ascomycota</taxon>
        <taxon>Pezizomycotina</taxon>
        <taxon>Dothideomycetes</taxon>
        <taxon>Dothideomycetes incertae sedis</taxon>
        <taxon>Zopfiaceae</taxon>
        <taxon>Zopfia</taxon>
    </lineage>
</organism>
<accession>A0A6A6DA30</accession>
<dbReference type="AlphaFoldDB" id="A0A6A6DA30"/>
<dbReference type="PANTHER" id="PTHR36978">
    <property type="entry name" value="P-LOOP CONTAINING NUCLEOTIDE TRIPHOSPHATE HYDROLASE"/>
    <property type="match status" value="1"/>
</dbReference>
<evidence type="ECO:0000256" key="1">
    <source>
        <dbReference type="SAM" id="Phobius"/>
    </source>
</evidence>
<dbReference type="Pfam" id="PF17784">
    <property type="entry name" value="Sulfotransfer_4"/>
    <property type="match status" value="2"/>
</dbReference>
<dbReference type="InterPro" id="IPR040632">
    <property type="entry name" value="Sulfotransfer_4"/>
</dbReference>
<protein>
    <recommendedName>
        <fullName evidence="4">NAD dependent epimerase/dehydratase</fullName>
    </recommendedName>
</protein>